<evidence type="ECO:0000259" key="2">
    <source>
        <dbReference type="Pfam" id="PF13700"/>
    </source>
</evidence>
<name>A0ABP7HTX5_9ACTN</name>
<comment type="caution">
    <text evidence="3">The sequence shown here is derived from an EMBL/GenBank/DDBJ whole genome shotgun (WGS) entry which is preliminary data.</text>
</comment>
<dbReference type="EMBL" id="BAAAZR010000002">
    <property type="protein sequence ID" value="GAA3801961.1"/>
    <property type="molecule type" value="Genomic_DNA"/>
</dbReference>
<dbReference type="InterPro" id="IPR025296">
    <property type="entry name" value="DUF4158"/>
</dbReference>
<feature type="compositionally biased region" description="Low complexity" evidence="1">
    <location>
        <begin position="595"/>
        <end position="613"/>
    </location>
</feature>
<evidence type="ECO:0000313" key="3">
    <source>
        <dbReference type="EMBL" id="GAA3801961.1"/>
    </source>
</evidence>
<feature type="region of interest" description="Disordered" evidence="1">
    <location>
        <begin position="433"/>
        <end position="613"/>
    </location>
</feature>
<feature type="compositionally biased region" description="Gly residues" evidence="1">
    <location>
        <begin position="458"/>
        <end position="470"/>
    </location>
</feature>
<organism evidence="3 4">
    <name type="scientific">Sphaerisporangium flaviroseum</name>
    <dbReference type="NCBI Taxonomy" id="509199"/>
    <lineage>
        <taxon>Bacteria</taxon>
        <taxon>Bacillati</taxon>
        <taxon>Actinomycetota</taxon>
        <taxon>Actinomycetes</taxon>
        <taxon>Streptosporangiales</taxon>
        <taxon>Streptosporangiaceae</taxon>
        <taxon>Sphaerisporangium</taxon>
    </lineage>
</organism>
<feature type="compositionally biased region" description="Low complexity" evidence="1">
    <location>
        <begin position="433"/>
        <end position="442"/>
    </location>
</feature>
<evidence type="ECO:0000256" key="1">
    <source>
        <dbReference type="SAM" id="MobiDB-lite"/>
    </source>
</evidence>
<keyword evidence="4" id="KW-1185">Reference proteome</keyword>
<dbReference type="Proteomes" id="UP001500888">
    <property type="component" value="Unassembled WGS sequence"/>
</dbReference>
<gene>
    <name evidence="3" type="ORF">GCM10022226_22230</name>
</gene>
<evidence type="ECO:0000313" key="4">
    <source>
        <dbReference type="Proteomes" id="UP001500888"/>
    </source>
</evidence>
<feature type="compositionally biased region" description="Basic residues" evidence="1">
    <location>
        <begin position="494"/>
        <end position="526"/>
    </location>
</feature>
<accession>A0ABP7HTX5</accession>
<dbReference type="Pfam" id="PF13700">
    <property type="entry name" value="DUF4158"/>
    <property type="match status" value="1"/>
</dbReference>
<protein>
    <recommendedName>
        <fullName evidence="2">DUF4158 domain-containing protein</fullName>
    </recommendedName>
</protein>
<sequence length="613" mass="66327">MPVDFLSDEQVARYRRFRGEVSAAELEQFFRLDVKALDVLAGKRRPAAKLGWAVQWGTVRMLGTFLTEGPLDVPSEVLEFVAAQLDVDPACAPEYLTRPKTAYEHGWEIRDLLQLAEFSKHEHEVRDYLAARVWSTVEGPRALFDRAVVHMLGAGILLPAGITTLTRLISEVRGRENARLYRTLAERTGPQLRSALAGLLQVPEGGRASELERLRTPPRKASGRVMTAELFRVAEIGALGAGAVPVEPVPAVKMAALARAERAGKAEQLRTFPKLRKAARTMASAVEVLMSAPEATADRLVSLVEVWKAIEEVVPRERLAAAVETVAAFVPVTDDDAAAEWRAELVKRYRTVQGFIELLLEVIGFRTVEAGTGVLAMVREAATMAKRRRRYGPGDISRHDHLITGSWRPLVYRNPDLPPGQIDKAAFVLRGDAPAPGAAPPGCVRRRVGSVERSEGPPAGGRGVGAGAGEGSDVAGAGERTGRASGRTRERAGGRLRARSGRSGRQHRGAVHRRQAPGRETRRRRGAAADEGVPHPGRRYAAPGGLPRTAAGGLRPHTSPTSLARTRPWRTSPPACAHWSSPRRATSAWSRSRNRTSPSCTCCSTSPIPATGG</sequence>
<reference evidence="4" key="1">
    <citation type="journal article" date="2019" name="Int. J. Syst. Evol. Microbiol.">
        <title>The Global Catalogue of Microorganisms (GCM) 10K type strain sequencing project: providing services to taxonomists for standard genome sequencing and annotation.</title>
        <authorList>
            <consortium name="The Broad Institute Genomics Platform"/>
            <consortium name="The Broad Institute Genome Sequencing Center for Infectious Disease"/>
            <person name="Wu L."/>
            <person name="Ma J."/>
        </authorList>
    </citation>
    <scope>NUCLEOTIDE SEQUENCE [LARGE SCALE GENOMIC DNA]</scope>
    <source>
        <strain evidence="4">JCM 16908</strain>
    </source>
</reference>
<dbReference type="RefSeq" id="WP_344937522.1">
    <property type="nucleotide sequence ID" value="NZ_BAAAZR010000002.1"/>
</dbReference>
<proteinExistence type="predicted"/>
<feature type="domain" description="DUF4158" evidence="2">
    <location>
        <begin position="5"/>
        <end position="172"/>
    </location>
</feature>